<name>N6U3F2_DENPD</name>
<reference evidence="2" key="1">
    <citation type="journal article" date="2013" name="Genome Biol.">
        <title>Draft genome of the mountain pine beetle, Dendroctonus ponderosae Hopkins, a major forest pest.</title>
        <authorList>
            <person name="Keeling C.I."/>
            <person name="Yuen M.M."/>
            <person name="Liao N.Y."/>
            <person name="Docking T.R."/>
            <person name="Chan S.K."/>
            <person name="Taylor G.A."/>
            <person name="Palmquist D.L."/>
            <person name="Jackman S.D."/>
            <person name="Nguyen A."/>
            <person name="Li M."/>
            <person name="Henderson H."/>
            <person name="Janes J.K."/>
            <person name="Zhao Y."/>
            <person name="Pandoh P."/>
            <person name="Moore R."/>
            <person name="Sperling F.A."/>
            <person name="Huber D.P."/>
            <person name="Birol I."/>
            <person name="Jones S.J."/>
            <person name="Bohlmann J."/>
        </authorList>
    </citation>
    <scope>NUCLEOTIDE SEQUENCE</scope>
</reference>
<dbReference type="PANTHER" id="PTHR46510:SF1">
    <property type="entry name" value="BROMODOMAIN ADJACENT TO ZINC FINGER DOMAIN PROTEIN 1A"/>
    <property type="match status" value="1"/>
</dbReference>
<proteinExistence type="predicted"/>
<dbReference type="GO" id="GO:0006355">
    <property type="term" value="P:regulation of DNA-templated transcription"/>
    <property type="evidence" value="ECO:0007669"/>
    <property type="project" value="TreeGrafter"/>
</dbReference>
<dbReference type="GO" id="GO:0003677">
    <property type="term" value="F:DNA binding"/>
    <property type="evidence" value="ECO:0007669"/>
    <property type="project" value="TreeGrafter"/>
</dbReference>
<feature type="region of interest" description="Disordered" evidence="1">
    <location>
        <begin position="67"/>
        <end position="97"/>
    </location>
</feature>
<dbReference type="GO" id="GO:0000228">
    <property type="term" value="C:nuclear chromosome"/>
    <property type="evidence" value="ECO:0007669"/>
    <property type="project" value="TreeGrafter"/>
</dbReference>
<evidence type="ECO:0000256" key="1">
    <source>
        <dbReference type="SAM" id="MobiDB-lite"/>
    </source>
</evidence>
<accession>N6U3F2</accession>
<gene>
    <name evidence="2" type="ORF">YQE_10291</name>
</gene>
<feature type="compositionally biased region" description="Basic and acidic residues" evidence="1">
    <location>
        <begin position="68"/>
        <end position="81"/>
    </location>
</feature>
<dbReference type="GO" id="GO:0031445">
    <property type="term" value="P:regulation of heterochromatin formation"/>
    <property type="evidence" value="ECO:0007669"/>
    <property type="project" value="TreeGrafter"/>
</dbReference>
<evidence type="ECO:0000313" key="2">
    <source>
        <dbReference type="EMBL" id="ENN73087.1"/>
    </source>
</evidence>
<dbReference type="PANTHER" id="PTHR46510">
    <property type="entry name" value="BROMODOMAIN ADJACENT TO ZINC FINGER DOMAIN PROTEIN 1A"/>
    <property type="match status" value="1"/>
</dbReference>
<dbReference type="EMBL" id="KB741181">
    <property type="protein sequence ID" value="ENN73087.1"/>
    <property type="molecule type" value="Genomic_DNA"/>
</dbReference>
<dbReference type="InterPro" id="IPR047171">
    <property type="entry name" value="BAZ1A"/>
</dbReference>
<dbReference type="OrthoDB" id="332390at2759"/>
<protein>
    <submittedName>
        <fullName evidence="2">Uncharacterized protein</fullName>
    </submittedName>
</protein>
<dbReference type="GO" id="GO:0008623">
    <property type="term" value="C:CHRAC"/>
    <property type="evidence" value="ECO:0007669"/>
    <property type="project" value="TreeGrafter"/>
</dbReference>
<sequence length="159" mass="17996">MGYPTEMSSDEVQENVLIENILEMEEKIKVGFLGTVKCKDRNKWRNCLQNKHYDEFEELIKNYSPTTKDLKVKEPDEERSRSSTPESANKEEYRDPGNYLTATIESTNLDGTPLIQSDATKKAIYCLANALSHVAHAIKGTFLKRPLGLFTLFGTDVCG</sequence>
<feature type="non-terminal residue" evidence="2">
    <location>
        <position position="1"/>
    </location>
</feature>
<dbReference type="GO" id="GO:0045740">
    <property type="term" value="P:positive regulation of DNA replication"/>
    <property type="evidence" value="ECO:0007669"/>
    <property type="project" value="TreeGrafter"/>
</dbReference>
<dbReference type="HOGENOM" id="CLU_1662593_0_0_1"/>
<organism evidence="2">
    <name type="scientific">Dendroctonus ponderosae</name>
    <name type="common">Mountain pine beetle</name>
    <dbReference type="NCBI Taxonomy" id="77166"/>
    <lineage>
        <taxon>Eukaryota</taxon>
        <taxon>Metazoa</taxon>
        <taxon>Ecdysozoa</taxon>
        <taxon>Arthropoda</taxon>
        <taxon>Hexapoda</taxon>
        <taxon>Insecta</taxon>
        <taxon>Pterygota</taxon>
        <taxon>Neoptera</taxon>
        <taxon>Endopterygota</taxon>
        <taxon>Coleoptera</taxon>
        <taxon>Polyphaga</taxon>
        <taxon>Cucujiformia</taxon>
        <taxon>Curculionidae</taxon>
        <taxon>Scolytinae</taxon>
        <taxon>Dendroctonus</taxon>
    </lineage>
</organism>
<dbReference type="GO" id="GO:0006338">
    <property type="term" value="P:chromatin remodeling"/>
    <property type="evidence" value="ECO:0007669"/>
    <property type="project" value="InterPro"/>
</dbReference>
<dbReference type="AlphaFoldDB" id="N6U3F2"/>